<dbReference type="RefSeq" id="WP_164288038.1">
    <property type="nucleotide sequence ID" value="NZ_CP121271.1"/>
</dbReference>
<dbReference type="Proteomes" id="UP001231701">
    <property type="component" value="Chromosome"/>
</dbReference>
<gene>
    <name evidence="6" type="ORF">P7W03_15955</name>
</gene>
<dbReference type="SUPFAM" id="SSF53474">
    <property type="entry name" value="alpha/beta-Hydrolases"/>
    <property type="match status" value="1"/>
</dbReference>
<evidence type="ECO:0000313" key="6">
    <source>
        <dbReference type="EMBL" id="WMC86966.1"/>
    </source>
</evidence>
<proteinExistence type="predicted"/>
<dbReference type="GO" id="GO:0003847">
    <property type="term" value="F:1-alkyl-2-acetylglycerophosphocholine esterase activity"/>
    <property type="evidence" value="ECO:0007669"/>
    <property type="project" value="TreeGrafter"/>
</dbReference>
<evidence type="ECO:0000256" key="1">
    <source>
        <dbReference type="ARBA" id="ARBA00022801"/>
    </source>
</evidence>
<organism evidence="6 7">
    <name type="scientific">Streptomyces rochei</name>
    <name type="common">Streptomyces parvullus</name>
    <dbReference type="NCBI Taxonomy" id="1928"/>
    <lineage>
        <taxon>Bacteria</taxon>
        <taxon>Bacillati</taxon>
        <taxon>Actinomycetota</taxon>
        <taxon>Actinomycetes</taxon>
        <taxon>Kitasatosporales</taxon>
        <taxon>Streptomycetaceae</taxon>
        <taxon>Streptomyces</taxon>
        <taxon>Streptomyces rochei group</taxon>
    </lineage>
</organism>
<dbReference type="GO" id="GO:0016042">
    <property type="term" value="P:lipid catabolic process"/>
    <property type="evidence" value="ECO:0007669"/>
    <property type="project" value="UniProtKB-KW"/>
</dbReference>
<evidence type="ECO:0000256" key="4">
    <source>
        <dbReference type="SAM" id="MobiDB-lite"/>
    </source>
</evidence>
<dbReference type="GeneID" id="90943549"/>
<accession>A0AAX3ZI45</accession>
<keyword evidence="2" id="KW-0442">Lipid degradation</keyword>
<sequence>MISRTRKGAVAALLTCALAVPLLGAAPASATHRARHAAQEVPSAGAPELPRPAGPHPVGRRTLHLVDRDRTDPWVPTARGRELMVSVSYPARSAGTGTPAPYMTVEEARLLLEARGLGGVVPASTLAGTRTHARVGAAPARGRFPLVLLSPGFGMPRATLTSLADDLAARGYVVAAVDHAHESVGTEFPGGRVPPCVACEEVDPGPEQAAVVRGRAADLSFVIDELTDGRRAGSLSRVIDSRRIAAAGHSMGGAAAAATMAVDRRVRAGVDLDGNFFVDDAGAGIGRRPFMMLGAENTHTPGGDITDWDGAWDRLHGWKRWLTVRGAGHFSFTDLPWLGKRLGLPDPTPLPAERSWEITRDHVGAFLDLHLRGIPQPLLDGPTAAHPEVAFHRP</sequence>
<dbReference type="Pfam" id="PF03403">
    <property type="entry name" value="PAF-AH_p_II"/>
    <property type="match status" value="2"/>
</dbReference>
<evidence type="ECO:0000256" key="5">
    <source>
        <dbReference type="SAM" id="SignalP"/>
    </source>
</evidence>
<dbReference type="AlphaFoldDB" id="A0AAX3ZI45"/>
<evidence type="ECO:0000256" key="3">
    <source>
        <dbReference type="ARBA" id="ARBA00023098"/>
    </source>
</evidence>
<dbReference type="PANTHER" id="PTHR10272:SF0">
    <property type="entry name" value="PLATELET-ACTIVATING FACTOR ACETYLHYDROLASE"/>
    <property type="match status" value="1"/>
</dbReference>
<evidence type="ECO:0000256" key="2">
    <source>
        <dbReference type="ARBA" id="ARBA00022963"/>
    </source>
</evidence>
<name>A0AAX3ZI45_STRRO</name>
<dbReference type="EMBL" id="CP121271">
    <property type="protein sequence ID" value="WMC86966.1"/>
    <property type="molecule type" value="Genomic_DNA"/>
</dbReference>
<evidence type="ECO:0000313" key="7">
    <source>
        <dbReference type="Proteomes" id="UP001231701"/>
    </source>
</evidence>
<feature type="chain" id="PRO_5043601305" evidence="5">
    <location>
        <begin position="26"/>
        <end position="394"/>
    </location>
</feature>
<reference evidence="6" key="1">
    <citation type="submission" date="2023-03" db="EMBL/GenBank/DDBJ databases">
        <title>Borrelidin-producing and root-colonizing Streptomyces rochei is a potent biopesticide for soil-borne oomycete-caused plant diseases.</title>
        <authorList>
            <person name="Zhou D."/>
            <person name="Wang X."/>
            <person name="Navarro-Munoz J.C."/>
            <person name="Li W."/>
            <person name="Li J."/>
            <person name="Jiu M."/>
            <person name="Deng S."/>
            <person name="Ye Y."/>
            <person name="Daly P."/>
            <person name="Wei L."/>
        </authorList>
    </citation>
    <scope>NUCLEOTIDE SEQUENCE</scope>
    <source>
        <strain evidence="6">JK1</strain>
    </source>
</reference>
<feature type="region of interest" description="Disordered" evidence="4">
    <location>
        <begin position="33"/>
        <end position="60"/>
    </location>
</feature>
<dbReference type="Gene3D" id="3.40.50.1820">
    <property type="entry name" value="alpha/beta hydrolase"/>
    <property type="match status" value="1"/>
</dbReference>
<keyword evidence="5" id="KW-0732">Signal</keyword>
<keyword evidence="1 6" id="KW-0378">Hydrolase</keyword>
<feature type="signal peptide" evidence="5">
    <location>
        <begin position="1"/>
        <end position="25"/>
    </location>
</feature>
<dbReference type="InterPro" id="IPR029058">
    <property type="entry name" value="AB_hydrolase_fold"/>
</dbReference>
<dbReference type="PANTHER" id="PTHR10272">
    <property type="entry name" value="PLATELET-ACTIVATING FACTOR ACETYLHYDROLASE"/>
    <property type="match status" value="1"/>
</dbReference>
<keyword evidence="3" id="KW-0443">Lipid metabolism</keyword>
<protein>
    <submittedName>
        <fullName evidence="6">Alpha/beta hydrolase</fullName>
    </submittedName>
</protein>